<feature type="domain" description="Outer membrane protein beta-barrel" evidence="3">
    <location>
        <begin position="11"/>
        <end position="180"/>
    </location>
</feature>
<proteinExistence type="predicted"/>
<dbReference type="Pfam" id="PF13505">
    <property type="entry name" value="OMP_b-brl"/>
    <property type="match status" value="1"/>
</dbReference>
<organism evidence="4 5">
    <name type="scientific">Opacimonas viscosa</name>
    <dbReference type="NCBI Taxonomy" id="2961944"/>
    <lineage>
        <taxon>Bacteria</taxon>
        <taxon>Pseudomonadati</taxon>
        <taxon>Pseudomonadota</taxon>
        <taxon>Gammaproteobacteria</taxon>
        <taxon>Alteromonadales</taxon>
        <taxon>Alteromonadaceae</taxon>
        <taxon>Opacimonas</taxon>
    </lineage>
</organism>
<dbReference type="SUPFAM" id="SSF56925">
    <property type="entry name" value="OMPA-like"/>
    <property type="match status" value="1"/>
</dbReference>
<feature type="signal peptide" evidence="2">
    <location>
        <begin position="1"/>
        <end position="21"/>
    </location>
</feature>
<evidence type="ECO:0000259" key="3">
    <source>
        <dbReference type="Pfam" id="PF13505"/>
    </source>
</evidence>
<dbReference type="AlphaFoldDB" id="A0AA42BNH1"/>
<dbReference type="InterPro" id="IPR011250">
    <property type="entry name" value="OMP/PagP_B-barrel"/>
</dbReference>
<accession>A0AA42BNH1</accession>
<protein>
    <submittedName>
        <fullName evidence="4">Porin family protein</fullName>
    </submittedName>
</protein>
<dbReference type="InterPro" id="IPR027385">
    <property type="entry name" value="Beta-barrel_OMP"/>
</dbReference>
<feature type="chain" id="PRO_5041237492" evidence="2">
    <location>
        <begin position="22"/>
        <end position="180"/>
    </location>
</feature>
<evidence type="ECO:0000313" key="4">
    <source>
        <dbReference type="EMBL" id="MCP3429682.1"/>
    </source>
</evidence>
<dbReference type="EMBL" id="JANATA010000029">
    <property type="protein sequence ID" value="MCP3429682.1"/>
    <property type="molecule type" value="Genomic_DNA"/>
</dbReference>
<evidence type="ECO:0000256" key="1">
    <source>
        <dbReference type="ARBA" id="ARBA00022729"/>
    </source>
</evidence>
<evidence type="ECO:0000256" key="2">
    <source>
        <dbReference type="SAM" id="SignalP"/>
    </source>
</evidence>
<sequence length="180" mass="19061">MKNLLISSSIILGLATFPALANNSKTAGPYAEIAYETFSESNEDFADIDLTFTSLLLGYQVTSSTSVEAFYGQGSGSDDVGLMGVSVDVSMGSIYGVALKTTYDLSENVNAYAKLKYADLEIEAEAMGFGADESDSDLGLSIGLEFGSNDGFYATSSFTLWGMESETTQSGFKIGVGYNF</sequence>
<comment type="caution">
    <text evidence="4">The sequence shown here is derived from an EMBL/GenBank/DDBJ whole genome shotgun (WGS) entry which is preliminary data.</text>
</comment>
<reference evidence="4" key="1">
    <citation type="submission" date="2022-07" db="EMBL/GenBank/DDBJ databases">
        <title>Characterization of the Novel Bacterium Alteromonas immobilis LMIT006 and Alteromonas gregis LMIT007.</title>
        <authorList>
            <person name="Lin X."/>
        </authorList>
    </citation>
    <scope>NUCLEOTIDE SEQUENCE</scope>
    <source>
        <strain evidence="4">LMIT007</strain>
    </source>
</reference>
<gene>
    <name evidence="4" type="ORF">NLF92_12085</name>
</gene>
<dbReference type="RefSeq" id="WP_254102322.1">
    <property type="nucleotide sequence ID" value="NZ_JANATA010000029.1"/>
</dbReference>
<keyword evidence="5" id="KW-1185">Reference proteome</keyword>
<dbReference type="Proteomes" id="UP001165413">
    <property type="component" value="Unassembled WGS sequence"/>
</dbReference>
<dbReference type="Gene3D" id="2.40.160.20">
    <property type="match status" value="1"/>
</dbReference>
<keyword evidence="1 2" id="KW-0732">Signal</keyword>
<name>A0AA42BNH1_9ALTE</name>
<evidence type="ECO:0000313" key="5">
    <source>
        <dbReference type="Proteomes" id="UP001165413"/>
    </source>
</evidence>